<reference evidence="6" key="2">
    <citation type="journal article" date="2024" name="Antonie Van Leeuwenhoek">
        <title>Roseihalotalea indica gen. nov., sp. nov., a halophilic Bacteroidetes from mesopelagic Southwest Indian Ocean with higher carbohydrate metabolic potential.</title>
        <authorList>
            <person name="Chen B."/>
            <person name="Zhang M."/>
            <person name="Lin D."/>
            <person name="Ye J."/>
            <person name="Tang K."/>
        </authorList>
    </citation>
    <scope>NUCLEOTIDE SEQUENCE</scope>
    <source>
        <strain evidence="6">TK19036</strain>
    </source>
</reference>
<feature type="transmembrane region" description="Helical" evidence="5">
    <location>
        <begin position="41"/>
        <end position="63"/>
    </location>
</feature>
<dbReference type="AlphaFoldDB" id="A0AA49GRU1"/>
<proteinExistence type="predicted"/>
<keyword evidence="4 5" id="KW-0472">Membrane</keyword>
<dbReference type="EMBL" id="CP120682">
    <property type="protein sequence ID" value="WKN38358.1"/>
    <property type="molecule type" value="Genomic_DNA"/>
</dbReference>
<evidence type="ECO:0000313" key="6">
    <source>
        <dbReference type="EMBL" id="WKN38358.1"/>
    </source>
</evidence>
<name>A0AA49GRU1_9BACT</name>
<reference evidence="6" key="1">
    <citation type="journal article" date="2023" name="Comput. Struct. Biotechnol. J.">
        <title>Discovery of a novel marine Bacteroidetes with a rich repertoire of carbohydrate-active enzymes.</title>
        <authorList>
            <person name="Chen B."/>
            <person name="Liu G."/>
            <person name="Chen Q."/>
            <person name="Wang H."/>
            <person name="Liu L."/>
            <person name="Tang K."/>
        </authorList>
    </citation>
    <scope>NUCLEOTIDE SEQUENCE</scope>
    <source>
        <strain evidence="6">TK19036</strain>
    </source>
</reference>
<dbReference type="Pfam" id="PF05128">
    <property type="entry name" value="DUF697"/>
    <property type="match status" value="1"/>
</dbReference>
<protein>
    <submittedName>
        <fullName evidence="6">DUF697 domain-containing protein</fullName>
    </submittedName>
</protein>
<comment type="subcellular location">
    <subcellularLocation>
        <location evidence="1">Membrane</location>
        <topology evidence="1">Multi-pass membrane protein</topology>
    </subcellularLocation>
</comment>
<evidence type="ECO:0000256" key="2">
    <source>
        <dbReference type="ARBA" id="ARBA00022692"/>
    </source>
</evidence>
<gene>
    <name evidence="6" type="ORF">K4G66_06550</name>
</gene>
<dbReference type="GO" id="GO:0016020">
    <property type="term" value="C:membrane"/>
    <property type="evidence" value="ECO:0007669"/>
    <property type="project" value="UniProtKB-SubCell"/>
</dbReference>
<organism evidence="6">
    <name type="scientific">Roseihalotalea indica</name>
    <dbReference type="NCBI Taxonomy" id="2867963"/>
    <lineage>
        <taxon>Bacteria</taxon>
        <taxon>Pseudomonadati</taxon>
        <taxon>Bacteroidota</taxon>
        <taxon>Cytophagia</taxon>
        <taxon>Cytophagales</taxon>
        <taxon>Catalimonadaceae</taxon>
        <taxon>Roseihalotalea</taxon>
    </lineage>
</organism>
<keyword evidence="2 5" id="KW-0812">Transmembrane</keyword>
<evidence type="ECO:0000256" key="4">
    <source>
        <dbReference type="ARBA" id="ARBA00023136"/>
    </source>
</evidence>
<dbReference type="InterPro" id="IPR021147">
    <property type="entry name" value="DUF697"/>
</dbReference>
<evidence type="ECO:0000256" key="5">
    <source>
        <dbReference type="SAM" id="Phobius"/>
    </source>
</evidence>
<evidence type="ECO:0000256" key="3">
    <source>
        <dbReference type="ARBA" id="ARBA00022989"/>
    </source>
</evidence>
<sequence length="305" mass="34298">MRNKNMIFWVLLGSGILFILLLIIIGNILTIGDNLAEVHPYLSYSFYVVSVLLLFFLIIRPLFSVFSLPEIKAGQFLDEDKSDPGSKVSRKVARQLISQGQLDLTEKNELTRLLKSDQDPSEALGKIFDGRLERMDDIIHRYAKQVFISTALSQNGRLDAILVLMINFRMMKELVRNYGYRPTYGQLIKTYTKVMAAALIADGIEDAQLAEIFPQISRGFLGVIPGLGSLSSSILQGTGNAFLTLRVGYITKAYYAMAGQGLSRRELRVSANRTAIKKLSLIIRESLLVFPREAQRKAREVLKFV</sequence>
<evidence type="ECO:0000256" key="1">
    <source>
        <dbReference type="ARBA" id="ARBA00004141"/>
    </source>
</evidence>
<keyword evidence="3 5" id="KW-1133">Transmembrane helix</keyword>
<accession>A0AA49GRU1</accession>
<feature type="transmembrane region" description="Helical" evidence="5">
    <location>
        <begin position="7"/>
        <end position="29"/>
    </location>
</feature>